<sequence length="59" mass="6798">MGTQSSIFSSFQEFPKEANVLINMDKAGIENQRIKKCKIQSMDIVKPFKTYSNRKGQQQ</sequence>
<accession>A0A9J5W5F3</accession>
<evidence type="ECO:0000313" key="2">
    <source>
        <dbReference type="Proteomes" id="UP000824120"/>
    </source>
</evidence>
<gene>
    <name evidence="1" type="ORF">H5410_060068</name>
</gene>
<organism evidence="1 2">
    <name type="scientific">Solanum commersonii</name>
    <name type="common">Commerson's wild potato</name>
    <name type="synonym">Commerson's nightshade</name>
    <dbReference type="NCBI Taxonomy" id="4109"/>
    <lineage>
        <taxon>Eukaryota</taxon>
        <taxon>Viridiplantae</taxon>
        <taxon>Streptophyta</taxon>
        <taxon>Embryophyta</taxon>
        <taxon>Tracheophyta</taxon>
        <taxon>Spermatophyta</taxon>
        <taxon>Magnoliopsida</taxon>
        <taxon>eudicotyledons</taxon>
        <taxon>Gunneridae</taxon>
        <taxon>Pentapetalae</taxon>
        <taxon>asterids</taxon>
        <taxon>lamiids</taxon>
        <taxon>Solanales</taxon>
        <taxon>Solanaceae</taxon>
        <taxon>Solanoideae</taxon>
        <taxon>Solaneae</taxon>
        <taxon>Solanum</taxon>
    </lineage>
</organism>
<evidence type="ECO:0000313" key="1">
    <source>
        <dbReference type="EMBL" id="KAG5570302.1"/>
    </source>
</evidence>
<proteinExistence type="predicted"/>
<name>A0A9J5W5F3_SOLCO</name>
<dbReference type="EMBL" id="JACXVP010000012">
    <property type="protein sequence ID" value="KAG5570302.1"/>
    <property type="molecule type" value="Genomic_DNA"/>
</dbReference>
<reference evidence="1 2" key="1">
    <citation type="submission" date="2020-09" db="EMBL/GenBank/DDBJ databases">
        <title>De no assembly of potato wild relative species, Solanum commersonii.</title>
        <authorList>
            <person name="Cho K."/>
        </authorList>
    </citation>
    <scope>NUCLEOTIDE SEQUENCE [LARGE SCALE GENOMIC DNA]</scope>
    <source>
        <strain evidence="1">LZ3.2</strain>
        <tissue evidence="1">Leaf</tissue>
    </source>
</reference>
<dbReference type="Proteomes" id="UP000824120">
    <property type="component" value="Chromosome 12"/>
</dbReference>
<protein>
    <submittedName>
        <fullName evidence="1">Uncharacterized protein</fullName>
    </submittedName>
</protein>
<keyword evidence="2" id="KW-1185">Reference proteome</keyword>
<comment type="caution">
    <text evidence="1">The sequence shown here is derived from an EMBL/GenBank/DDBJ whole genome shotgun (WGS) entry which is preliminary data.</text>
</comment>
<dbReference type="AlphaFoldDB" id="A0A9J5W5F3"/>